<sequence length="1951" mass="221170">MVRKKKKAISHDTKPSHGSVSPLDPPAVNFKVYVASVPRNELLCNVSEPFVDVSEWYEQLTACPSVYAQLNCIQSLRAKCIQIQQKHSVFTIDTLQCFRTLSRLLFRLFSAMYDSNDRLRKSLLTALYTIFKLFPEPPNLHTVLCNEMELYINEIASNVCTQSNSTFLRLEILRLMLESQFLMSSFVLRCACDSLQRVLRYLTTQLERCCQNNTLKAVVSHTNAMALENAQLVVKCLLLLCSKNTLWKRLNSLKKDDSILSNRDGIWQQMYTLMRHCCVLLQHKGMPKDVLTQVALCGISLYRNWIEMNPLMQCVTLETRKNFIFRQTLCSIDLFALDTSTDSVCVVCSHHICQCKEIFSAQISSQQDNVYVRLAVYRAVITCSGNEELCGHFKSTNSAICVLEDLLLQIHSICMTEAFLVRLYGIQVLEIALRRLRDNYQSTGNACTSTATLRKIFALVLSHWDHPSKKMYHFMPSLFSHLLQLQIEWMPIVSEILELRSNRRAKYAMISILLKEKRVDVLSVWKQNQEFVSDIVGAIASDETYAMASESLVELLKAIDTEKECFQNQLIVAIYKAIGSNDFRFRRRLVSYTFPLLFGVDASLLFTLARAVGSDWKQSSAHLWALLHITKYARKRFTRQQLHENHFEALDEIAVGLRHASADIRGAAFDALSASLKSTIMPSEAELNLLKSFLSQSSHEIAPSDRMNALIGLKSIFLRIREAVRLTEKSCHMDQKQVALAVAFQKWLCRYIIDSIAVGSVPTRTIMGLQVLLLCFEMFPSTSLSLKPLVSAHILLNLLHLLSSSWDIIRSLSCKCLESIPFDSEVWHADTWRALMHWGLQLIACARQRECDAGALILCFVYKRGRTSASIIKVIENEMNSNALEMETSDFVLRPIEMLTESLARNTRTWRNVMEHQTSVRFLHGHLLTLRYYLEIIDTQKVIAHPKLMQKLLNCVHKSIQFSKSVISDTENDTVSDMLSVVGPITATVADISEEGGPTLRVDCRGHLIVTEDEDGLQERIVVGSWLAVREGSALLRVLMERFPLSHSLGAVWSFKDVRFSGHLLMRILLQLKHQGAIASVFVNFEGICRRFSLSNERIAQLLSQWIEFLLEKLCDATQNFILRRSSGFAYCFLAILRAEPRNRDAKLFARVVEQLLRVASRRDASKCTIRSKIHALNVLKLICQDAVLADDTRAYIVPIFHVAIEGFGVAIWAVRNSSMMLYTAITQRAIGDKRIADGARDERIVCSTLFLGCPGFRQFLYERFASGDGDDDGDGDEAKSSSIYFILMVLSRLKPKEDDEIRGAMHYTDNNVVDTSLQCFVPHIIRCGRLKSAAVRQMAARALAAIVSEDCVNGILCQLAQSLGNGKQFNANEMAAHSARHNAPFQLQGNNTIHGVLLQIEHLLARMSTPSNDCTEANKRENTAIIVTVFESVISYWKDSILCVSIVAQALKVLHRVLVMSHWDDHSTKNEILSQVRVKCHDQLYQLCTNVPRQRPGSYERNQTLVRLYFTTHSHPFPFLDTLLQSHYLEIRNTAMRCVQKAISRQPSKDFLNQLLTLFPSLWEYETQPQCRVRLLEIGYQCCKRRTDGEIDQQSRFLAHQMGLKVYNVMKSSRNVDIQCASLRLLAVWCRAQQALTTSTLSLPLEHWTRFSRQILDWADTSSPVCVRQAASKALRLCGLLSCWTFSKEAATHCWIAAISLLQADDPNTRNYARQAIQQVFHDHFHHLHAPNLSESHLLSHIMTLLVDALSIHSDFESVAESCLEELLFSLCDNLPHAISSCELQSDQSDTSPVFRAEKGIDVQDFELVMQHYLSAASSLSYRVPQNVRQRMYGAFIATVEALVLDANVHNSIQHNVLYNKRIFPRLYALLRIVQMCCVKERKVDSAVETAAEALYSMLVLSNTAAIHPGFLTELKVLCHETSGVAGKVSKVSVREHTSHITQMSASVNA</sequence>
<comment type="caution">
    <text evidence="7">The sequence shown here is derived from an EMBL/GenBank/DDBJ whole genome shotgun (WGS) entry which is preliminary data.</text>
</comment>
<dbReference type="Proteomes" id="UP000053237">
    <property type="component" value="Unassembled WGS sequence"/>
</dbReference>
<dbReference type="InterPro" id="IPR051954">
    <property type="entry name" value="tRNA_methyltransferase_THADA"/>
</dbReference>
<dbReference type="SUPFAM" id="SSF48371">
    <property type="entry name" value="ARM repeat"/>
    <property type="match status" value="2"/>
</dbReference>
<evidence type="ECO:0000259" key="4">
    <source>
        <dbReference type="Pfam" id="PF10350"/>
    </source>
</evidence>
<gene>
    <name evidence="7" type="ORF">BN9_109930</name>
</gene>
<proteinExistence type="inferred from homology"/>
<dbReference type="PANTHER" id="PTHR14387">
    <property type="entry name" value="THADA/DEATH RECEPTOR INTERACTING PROTEIN"/>
    <property type="match status" value="1"/>
</dbReference>
<dbReference type="PANTHER" id="PTHR14387:SF0">
    <property type="entry name" value="DUF2428 DOMAIN-CONTAINING PROTEIN"/>
    <property type="match status" value="1"/>
</dbReference>
<dbReference type="InterPro" id="IPR056843">
    <property type="entry name" value="THADA-like_TPR"/>
</dbReference>
<accession>A0A024GS69</accession>
<reference evidence="7 8" key="1">
    <citation type="submission" date="2012-05" db="EMBL/GenBank/DDBJ databases">
        <title>Recombination and specialization in a pathogen metapopulation.</title>
        <authorList>
            <person name="Gardiner A."/>
            <person name="Kemen E."/>
            <person name="Schultz-Larsen T."/>
            <person name="MacLean D."/>
            <person name="Van Oosterhout C."/>
            <person name="Jones J.D.G."/>
        </authorList>
    </citation>
    <scope>NUCLEOTIDE SEQUENCE [LARGE SCALE GENOMIC DNA]</scope>
    <source>
        <strain evidence="7 8">Ac Nc2</strain>
    </source>
</reference>
<evidence type="ECO:0000259" key="5">
    <source>
        <dbReference type="Pfam" id="PF25150"/>
    </source>
</evidence>
<dbReference type="GO" id="GO:0005829">
    <property type="term" value="C:cytosol"/>
    <property type="evidence" value="ECO:0007669"/>
    <property type="project" value="TreeGrafter"/>
</dbReference>
<organism evidence="7 8">
    <name type="scientific">Albugo candida</name>
    <dbReference type="NCBI Taxonomy" id="65357"/>
    <lineage>
        <taxon>Eukaryota</taxon>
        <taxon>Sar</taxon>
        <taxon>Stramenopiles</taxon>
        <taxon>Oomycota</taxon>
        <taxon>Peronosporomycetes</taxon>
        <taxon>Albuginales</taxon>
        <taxon>Albuginaceae</taxon>
        <taxon>Albugo</taxon>
    </lineage>
</organism>
<keyword evidence="8" id="KW-1185">Reference proteome</keyword>
<evidence type="ECO:0000256" key="1">
    <source>
        <dbReference type="ARBA" id="ARBA00010409"/>
    </source>
</evidence>
<evidence type="ECO:0000313" key="7">
    <source>
        <dbReference type="EMBL" id="CCI49632.1"/>
    </source>
</evidence>
<name>A0A024GS69_9STRA</name>
<dbReference type="Pfam" id="PF25151">
    <property type="entry name" value="TPR_Trm732_C"/>
    <property type="match status" value="1"/>
</dbReference>
<feature type="domain" description="DUF2428" evidence="4">
    <location>
        <begin position="948"/>
        <end position="1214"/>
    </location>
</feature>
<dbReference type="EMBL" id="CAIX01000319">
    <property type="protein sequence ID" value="CCI49632.1"/>
    <property type="molecule type" value="Genomic_DNA"/>
</dbReference>
<evidence type="ECO:0000256" key="2">
    <source>
        <dbReference type="ARBA" id="ARBA00022694"/>
    </source>
</evidence>
<protein>
    <submittedName>
        <fullName evidence="7">Uncharacterized protein</fullName>
    </submittedName>
</protein>
<dbReference type="OrthoDB" id="73997at2759"/>
<feature type="domain" description="tRNA (32-2'-O)-methyltransferase regulator THADA-like C-terminal TPR repeats region" evidence="6">
    <location>
        <begin position="1216"/>
        <end position="1404"/>
    </location>
</feature>
<feature type="domain" description="tRNA (32-2'-O)-methyltransferase regulator THADA-like TPR repeats region" evidence="5">
    <location>
        <begin position="576"/>
        <end position="775"/>
    </location>
</feature>
<dbReference type="Pfam" id="PF25150">
    <property type="entry name" value="TPR_Trm732"/>
    <property type="match status" value="1"/>
</dbReference>
<dbReference type="Pfam" id="PF10350">
    <property type="entry name" value="DUF2428"/>
    <property type="match status" value="1"/>
</dbReference>
<dbReference type="GO" id="GO:0030488">
    <property type="term" value="P:tRNA methylation"/>
    <property type="evidence" value="ECO:0007669"/>
    <property type="project" value="TreeGrafter"/>
</dbReference>
<evidence type="ECO:0000313" key="8">
    <source>
        <dbReference type="Proteomes" id="UP000053237"/>
    </source>
</evidence>
<dbReference type="InParanoid" id="A0A024GS69"/>
<evidence type="ECO:0000259" key="6">
    <source>
        <dbReference type="Pfam" id="PF25151"/>
    </source>
</evidence>
<comment type="similarity">
    <text evidence="1">Belongs to the THADA family.</text>
</comment>
<keyword evidence="2" id="KW-0819">tRNA processing</keyword>
<evidence type="ECO:0000256" key="3">
    <source>
        <dbReference type="SAM" id="MobiDB-lite"/>
    </source>
</evidence>
<dbReference type="InterPro" id="IPR019442">
    <property type="entry name" value="THADA/TRM732_DUF2428"/>
</dbReference>
<dbReference type="STRING" id="65357.A0A024GS69"/>
<feature type="region of interest" description="Disordered" evidence="3">
    <location>
        <begin position="1"/>
        <end position="22"/>
    </location>
</feature>
<dbReference type="InterPro" id="IPR016024">
    <property type="entry name" value="ARM-type_fold"/>
</dbReference>
<dbReference type="InterPro" id="IPR056842">
    <property type="entry name" value="THADA-like_TPR_C"/>
</dbReference>